<dbReference type="AlphaFoldDB" id="A0A4S8J003"/>
<evidence type="ECO:0000313" key="2">
    <source>
        <dbReference type="EMBL" id="THU54229.1"/>
    </source>
</evidence>
<organism evidence="2 3">
    <name type="scientific">Musa balbisiana</name>
    <name type="common">Banana</name>
    <dbReference type="NCBI Taxonomy" id="52838"/>
    <lineage>
        <taxon>Eukaryota</taxon>
        <taxon>Viridiplantae</taxon>
        <taxon>Streptophyta</taxon>
        <taxon>Embryophyta</taxon>
        <taxon>Tracheophyta</taxon>
        <taxon>Spermatophyta</taxon>
        <taxon>Magnoliopsida</taxon>
        <taxon>Liliopsida</taxon>
        <taxon>Zingiberales</taxon>
        <taxon>Musaceae</taxon>
        <taxon>Musa</taxon>
    </lineage>
</organism>
<feature type="compositionally biased region" description="Polar residues" evidence="1">
    <location>
        <begin position="52"/>
        <end position="63"/>
    </location>
</feature>
<sequence length="95" mass="10613">MDTRDVSTLRWLLPSGLQDFRGSHPCRGVHVDDGWGKTKICGRGQQIRRLCSSPTRSDGQRLTPSRRGIRNERRGKVGGSEMSAFIRRLGGLSFS</sequence>
<protein>
    <submittedName>
        <fullName evidence="2">Uncharacterized protein</fullName>
    </submittedName>
</protein>
<gene>
    <name evidence="2" type="ORF">C4D60_Mb10t22840</name>
</gene>
<evidence type="ECO:0000313" key="3">
    <source>
        <dbReference type="Proteomes" id="UP000317650"/>
    </source>
</evidence>
<evidence type="ECO:0000256" key="1">
    <source>
        <dbReference type="SAM" id="MobiDB-lite"/>
    </source>
</evidence>
<name>A0A4S8J003_MUSBA</name>
<comment type="caution">
    <text evidence="2">The sequence shown here is derived from an EMBL/GenBank/DDBJ whole genome shotgun (WGS) entry which is preliminary data.</text>
</comment>
<dbReference type="Proteomes" id="UP000317650">
    <property type="component" value="Chromosome 10"/>
</dbReference>
<keyword evidence="3" id="KW-1185">Reference proteome</keyword>
<reference evidence="2 3" key="1">
    <citation type="journal article" date="2019" name="Nat. Plants">
        <title>Genome sequencing of Musa balbisiana reveals subgenome evolution and function divergence in polyploid bananas.</title>
        <authorList>
            <person name="Yao X."/>
        </authorList>
    </citation>
    <scope>NUCLEOTIDE SEQUENCE [LARGE SCALE GENOMIC DNA]</scope>
    <source>
        <strain evidence="3">cv. DH-PKW</strain>
        <tissue evidence="2">Leaves</tissue>
    </source>
</reference>
<feature type="region of interest" description="Disordered" evidence="1">
    <location>
        <begin position="52"/>
        <end position="77"/>
    </location>
</feature>
<proteinExistence type="predicted"/>
<dbReference type="EMBL" id="PYDT01000008">
    <property type="protein sequence ID" value="THU54229.1"/>
    <property type="molecule type" value="Genomic_DNA"/>
</dbReference>
<accession>A0A4S8J003</accession>